<dbReference type="PANTHER" id="PTHR43522:SF2">
    <property type="entry name" value="TRANSKETOLASE 1-RELATED"/>
    <property type="match status" value="1"/>
</dbReference>
<protein>
    <recommendedName>
        <fullName evidence="3 10">Transketolase</fullName>
        <ecNumber evidence="3 10">2.2.1.1</ecNumber>
    </recommendedName>
</protein>
<sequence>MNMRLSQTAQDTLCANALRFLAIDAVEAAQSGHPGMPMGMAEIAVALWTRHLKHDPADPAWPDRDRFVLSNGHGSMLLYGLLHLSGYDLPLDELKRFRQLGSKTPGHPEYGHTPGVETTTGPLGQGLANAVGMALAEKRLAAEFNKPEHTLVNHHTWVFLGDGCLMEGVSHEAASFAGVQRLSKLIALWDDNRISIDGDVAGWFGDHTPARFRAYGWNVIEAVDGHDIDAIDRAIREARTHADNDAGPTLICCRTTIGRGSPSRAGTAGIHGAPLGPDEIAATREALGWDHPPFHVPQEVRTSFDALRIGASQRATWQQRLDAYRAAWPEEAAEFERRVSGKLPTGFKVLADAILRGVNNEGATLASRKASQQAIGRLARALPELIGGSADLTHSNLTDWPGCGAMRADASGRHINWGVREFGMAAALNGIALHGGLLPFGATFLVFSDYARNAIRMSALMRLRTIYVMTHDSIGLGEDGPTHQPIEHLPSLRQIPGLDVWRPCDAVETQAAWNSAVQRTDGPSLLALSRQNLPHQSRDTGQLGDIARGGYVLAEATHGPAAVVLIATGAEVALAMTARDRLQADGIPTRVVSMPCASAFDRQPAAWRDAVLPPGCARVAVEAAQPDGWWKYLAGAPRAAVIGIDRFGESAPADELNALFGFTAERVADTARRLL</sequence>
<evidence type="ECO:0000256" key="6">
    <source>
        <dbReference type="ARBA" id="ARBA00022837"/>
    </source>
</evidence>
<feature type="site" description="Important for catalytic activity" evidence="15">
    <location>
        <position position="271"/>
    </location>
</feature>
<comment type="catalytic activity">
    <reaction evidence="9 16">
        <text>D-sedoheptulose 7-phosphate + D-glyceraldehyde 3-phosphate = aldehydo-D-ribose 5-phosphate + D-xylulose 5-phosphate</text>
        <dbReference type="Rhea" id="RHEA:10508"/>
        <dbReference type="ChEBI" id="CHEBI:57483"/>
        <dbReference type="ChEBI" id="CHEBI:57737"/>
        <dbReference type="ChEBI" id="CHEBI:58273"/>
        <dbReference type="ChEBI" id="CHEBI:59776"/>
        <dbReference type="EC" id="2.2.1.1"/>
    </reaction>
</comment>
<dbReference type="InterPro" id="IPR033247">
    <property type="entry name" value="Transketolase_fam"/>
</dbReference>
<comment type="subunit">
    <text evidence="2 16">Homodimer.</text>
</comment>
<feature type="binding site" evidence="13">
    <location>
        <begin position="121"/>
        <end position="123"/>
    </location>
    <ligand>
        <name>thiamine diphosphate</name>
        <dbReference type="ChEBI" id="CHEBI:58937"/>
    </ligand>
</feature>
<feature type="binding site" evidence="14">
    <location>
        <position position="194"/>
    </location>
    <ligand>
        <name>Mg(2+)</name>
        <dbReference type="ChEBI" id="CHEBI:18420"/>
    </ligand>
</feature>
<dbReference type="OrthoDB" id="8732661at2"/>
<dbReference type="InterPro" id="IPR005478">
    <property type="entry name" value="Transketolase_bac-like"/>
</dbReference>
<evidence type="ECO:0000256" key="13">
    <source>
        <dbReference type="PIRSR" id="PIRSR605478-3"/>
    </source>
</evidence>
<name>A0A323UY26_9RHOO</name>
<feature type="active site" description="Proton donor" evidence="11">
    <location>
        <position position="421"/>
    </location>
</feature>
<feature type="binding site" evidence="13">
    <location>
        <position position="163"/>
    </location>
    <ligand>
        <name>thiamine diphosphate</name>
        <dbReference type="ChEBI" id="CHEBI:58937"/>
    </ligand>
</feature>
<dbReference type="GO" id="GO:0005829">
    <property type="term" value="C:cytosol"/>
    <property type="evidence" value="ECO:0007669"/>
    <property type="project" value="TreeGrafter"/>
</dbReference>
<evidence type="ECO:0000313" key="18">
    <source>
        <dbReference type="EMBL" id="PZA16813.1"/>
    </source>
</evidence>
<dbReference type="Gene3D" id="3.40.50.970">
    <property type="match status" value="2"/>
</dbReference>
<comment type="caution">
    <text evidence="18">The sequence shown here is derived from an EMBL/GenBank/DDBJ whole genome shotgun (WGS) entry which is preliminary data.</text>
</comment>
<dbReference type="InterPro" id="IPR049557">
    <property type="entry name" value="Transketolase_CS"/>
</dbReference>
<dbReference type="InterPro" id="IPR029061">
    <property type="entry name" value="THDP-binding"/>
</dbReference>
<proteinExistence type="inferred from homology"/>
<dbReference type="FunFam" id="3.40.50.970:FF:000004">
    <property type="entry name" value="Transketolase"/>
    <property type="match status" value="1"/>
</dbReference>
<evidence type="ECO:0000256" key="15">
    <source>
        <dbReference type="PIRSR" id="PIRSR605478-5"/>
    </source>
</evidence>
<dbReference type="SMART" id="SM00861">
    <property type="entry name" value="Transket_pyr"/>
    <property type="match status" value="1"/>
</dbReference>
<keyword evidence="5 14" id="KW-0479">Metal-binding</keyword>
<dbReference type="NCBIfam" id="TIGR00232">
    <property type="entry name" value="tktlase_bact"/>
    <property type="match status" value="1"/>
</dbReference>
<evidence type="ECO:0000256" key="4">
    <source>
        <dbReference type="ARBA" id="ARBA00022679"/>
    </source>
</evidence>
<evidence type="ECO:0000256" key="1">
    <source>
        <dbReference type="ARBA" id="ARBA00007131"/>
    </source>
</evidence>
<dbReference type="InterPro" id="IPR005474">
    <property type="entry name" value="Transketolase_N"/>
</dbReference>
<evidence type="ECO:0000256" key="11">
    <source>
        <dbReference type="PIRSR" id="PIRSR605478-1"/>
    </source>
</evidence>
<dbReference type="InterPro" id="IPR055152">
    <property type="entry name" value="Transketolase-like_C_2"/>
</dbReference>
<feature type="site" description="Important for catalytic activity" evidence="15">
    <location>
        <position position="33"/>
    </location>
</feature>
<dbReference type="FunFam" id="3.40.50.970:FF:000003">
    <property type="entry name" value="Transketolase"/>
    <property type="match status" value="1"/>
</dbReference>
<dbReference type="EC" id="2.2.1.1" evidence="3 10"/>
<accession>A0A323UY26</accession>
<evidence type="ECO:0000256" key="3">
    <source>
        <dbReference type="ARBA" id="ARBA00013152"/>
    </source>
</evidence>
<evidence type="ECO:0000256" key="2">
    <source>
        <dbReference type="ARBA" id="ARBA00011738"/>
    </source>
</evidence>
<dbReference type="PROSITE" id="PS00801">
    <property type="entry name" value="TRANSKETOLASE_1"/>
    <property type="match status" value="1"/>
</dbReference>
<evidence type="ECO:0000256" key="9">
    <source>
        <dbReference type="ARBA" id="ARBA00049473"/>
    </source>
</evidence>
<keyword evidence="19" id="KW-1185">Reference proteome</keyword>
<dbReference type="InterPro" id="IPR005475">
    <property type="entry name" value="Transketolase-like_Pyr-bd"/>
</dbReference>
<dbReference type="EMBL" id="QKOE01000005">
    <property type="protein sequence ID" value="PZA16813.1"/>
    <property type="molecule type" value="Genomic_DNA"/>
</dbReference>
<feature type="binding site" evidence="13">
    <location>
        <position position="271"/>
    </location>
    <ligand>
        <name>thiamine diphosphate</name>
        <dbReference type="ChEBI" id="CHEBI:58937"/>
    </ligand>
</feature>
<evidence type="ECO:0000256" key="7">
    <source>
        <dbReference type="ARBA" id="ARBA00022842"/>
    </source>
</evidence>
<feature type="binding site" evidence="13">
    <location>
        <position position="192"/>
    </location>
    <ligand>
        <name>thiamine diphosphate</name>
        <dbReference type="ChEBI" id="CHEBI:58937"/>
    </ligand>
</feature>
<feature type="binding site" evidence="13">
    <location>
        <position position="73"/>
    </location>
    <ligand>
        <name>thiamine diphosphate</name>
        <dbReference type="ChEBI" id="CHEBI:58937"/>
    </ligand>
</feature>
<evidence type="ECO:0000256" key="10">
    <source>
        <dbReference type="NCBIfam" id="TIGR00232"/>
    </source>
</evidence>
<reference evidence="18 19" key="1">
    <citation type="submission" date="2018-06" db="EMBL/GenBank/DDBJ databases">
        <title>Azoarcus communis strain SWub3 genome.</title>
        <authorList>
            <person name="Zorraquino Salvo V."/>
            <person name="Toubiana D."/>
            <person name="Blumwald E."/>
        </authorList>
    </citation>
    <scope>NUCLEOTIDE SEQUENCE [LARGE SCALE GENOMIC DNA]</scope>
    <source>
        <strain evidence="18 19">SWub3</strain>
    </source>
</reference>
<feature type="binding site" evidence="12">
    <location>
        <position position="271"/>
    </location>
    <ligand>
        <name>substrate</name>
    </ligand>
</feature>
<evidence type="ECO:0000256" key="5">
    <source>
        <dbReference type="ARBA" id="ARBA00022723"/>
    </source>
</evidence>
<dbReference type="RefSeq" id="WP_110524039.1">
    <property type="nucleotide sequence ID" value="NZ_QKOE01000005.1"/>
</dbReference>
<comment type="cofactor">
    <cofactor evidence="13">
        <name>thiamine diphosphate</name>
        <dbReference type="ChEBI" id="CHEBI:58937"/>
    </cofactor>
    <text evidence="13">Binds 1 thiamine pyrophosphate per subunit. During the reaction, the substrate forms a covalent intermediate with the cofactor.</text>
</comment>
<dbReference type="AlphaFoldDB" id="A0A323UY26"/>
<feature type="binding site" evidence="12">
    <location>
        <position position="33"/>
    </location>
    <ligand>
        <name>substrate</name>
    </ligand>
</feature>
<feature type="binding site" evidence="13">
    <location>
        <position position="447"/>
    </location>
    <ligand>
        <name>thiamine diphosphate</name>
        <dbReference type="ChEBI" id="CHEBI:58937"/>
    </ligand>
</feature>
<dbReference type="Proteomes" id="UP000248259">
    <property type="component" value="Unassembled WGS sequence"/>
</dbReference>
<feature type="binding site" evidence="12">
    <location>
        <position position="368"/>
    </location>
    <ligand>
        <name>substrate</name>
    </ligand>
</feature>
<feature type="binding site" evidence="12">
    <location>
        <position position="471"/>
    </location>
    <ligand>
        <name>substrate</name>
    </ligand>
</feature>
<dbReference type="SUPFAM" id="SSF52518">
    <property type="entry name" value="Thiamin diphosphate-binding fold (THDP-binding)"/>
    <property type="match status" value="2"/>
</dbReference>
<evidence type="ECO:0000259" key="17">
    <source>
        <dbReference type="SMART" id="SM00861"/>
    </source>
</evidence>
<keyword evidence="6 16" id="KW-0106">Calcium</keyword>
<feature type="binding site" evidence="12">
    <location>
        <position position="483"/>
    </location>
    <ligand>
        <name>substrate</name>
    </ligand>
</feature>
<feature type="binding site" evidence="12">
    <location>
        <position position="395"/>
    </location>
    <ligand>
        <name>substrate</name>
    </ligand>
</feature>
<comment type="cofactor">
    <cofactor evidence="14">
        <name>Mg(2+)</name>
        <dbReference type="ChEBI" id="CHEBI:18420"/>
    </cofactor>
    <text evidence="14">Binds 1 Mg(2+) ion per subunit. Can also utilize other divalent metal cations, such as Ca(2+), Mn(2+) and Co(2+).</text>
</comment>
<feature type="binding site" evidence="12">
    <location>
        <position position="530"/>
    </location>
    <ligand>
        <name>substrate</name>
    </ligand>
</feature>
<evidence type="ECO:0000256" key="14">
    <source>
        <dbReference type="PIRSR" id="PIRSR605478-4"/>
    </source>
</evidence>
<evidence type="ECO:0000256" key="12">
    <source>
        <dbReference type="PIRSR" id="PIRSR605478-2"/>
    </source>
</evidence>
<comment type="function">
    <text evidence="16">Catalyzes the transfer of a two-carbon ketol group from a ketose donor to an aldose acceptor, via a covalent intermediate with the cofactor thiamine pyrophosphate.</text>
</comment>
<dbReference type="PROSITE" id="PS00802">
    <property type="entry name" value="TRANSKETOLASE_2"/>
    <property type="match status" value="1"/>
</dbReference>
<dbReference type="Pfam" id="PF00456">
    <property type="entry name" value="Transketolase_N"/>
    <property type="match status" value="1"/>
</dbReference>
<dbReference type="GO" id="GO:0004802">
    <property type="term" value="F:transketolase activity"/>
    <property type="evidence" value="ECO:0007669"/>
    <property type="project" value="UniProtKB-UniRule"/>
</dbReference>
<feature type="binding site" evidence="14">
    <location>
        <position position="192"/>
    </location>
    <ligand>
        <name>Mg(2+)</name>
        <dbReference type="ChEBI" id="CHEBI:18420"/>
    </ligand>
</feature>
<dbReference type="Pfam" id="PF02779">
    <property type="entry name" value="Transket_pyr"/>
    <property type="match status" value="1"/>
</dbReference>
<feature type="binding site" evidence="12">
    <location>
        <position position="479"/>
    </location>
    <ligand>
        <name>substrate</name>
    </ligand>
</feature>
<comment type="cofactor">
    <cofactor evidence="16">
        <name>Mg(2+)</name>
        <dbReference type="ChEBI" id="CHEBI:18420"/>
    </cofactor>
    <cofactor evidence="16">
        <name>Ca(2+)</name>
        <dbReference type="ChEBI" id="CHEBI:29108"/>
    </cofactor>
    <cofactor evidence="16">
        <name>Mn(2+)</name>
        <dbReference type="ChEBI" id="CHEBI:29035"/>
    </cofactor>
    <cofactor evidence="16">
        <name>Co(2+)</name>
        <dbReference type="ChEBI" id="CHEBI:48828"/>
    </cofactor>
    <text evidence="16">Binds 1 Mg(2+) ion per subunit. Can also utilize other divalent metal cations, such as Ca(2+), Mn(2+) and Co(2+).</text>
</comment>
<organism evidence="18 19">
    <name type="scientific">Parazoarcus communis SWub3 = DSM 12120</name>
    <dbReference type="NCBI Taxonomy" id="1121029"/>
    <lineage>
        <taxon>Bacteria</taxon>
        <taxon>Pseudomonadati</taxon>
        <taxon>Pseudomonadota</taxon>
        <taxon>Betaproteobacteria</taxon>
        <taxon>Rhodocyclales</taxon>
        <taxon>Zoogloeaceae</taxon>
        <taxon>Parazoarcus</taxon>
    </lineage>
</organism>
<gene>
    <name evidence="18" type="primary">tkt</name>
    <name evidence="18" type="ORF">DNK49_09145</name>
</gene>
<evidence type="ECO:0000256" key="16">
    <source>
        <dbReference type="RuleBase" id="RU004996"/>
    </source>
</evidence>
<keyword evidence="8 13" id="KW-0786">Thiamine pyrophosphate</keyword>
<feature type="domain" description="Transketolase-like pyrimidine-binding" evidence="17">
    <location>
        <begin position="365"/>
        <end position="535"/>
    </location>
</feature>
<dbReference type="GO" id="GO:0046872">
    <property type="term" value="F:metal ion binding"/>
    <property type="evidence" value="ECO:0007669"/>
    <property type="project" value="UniProtKB-KW"/>
</dbReference>
<dbReference type="InterPro" id="IPR020826">
    <property type="entry name" value="Transketolase_BS"/>
</dbReference>
<keyword evidence="7 14" id="KW-0460">Magnesium</keyword>
<dbReference type="CDD" id="cd07033">
    <property type="entry name" value="TPP_PYR_DXS_TK_like"/>
    <property type="match status" value="1"/>
</dbReference>
<dbReference type="Gene3D" id="3.40.50.920">
    <property type="match status" value="1"/>
</dbReference>
<evidence type="ECO:0000256" key="8">
    <source>
        <dbReference type="ARBA" id="ARBA00023052"/>
    </source>
</evidence>
<evidence type="ECO:0000313" key="19">
    <source>
        <dbReference type="Proteomes" id="UP000248259"/>
    </source>
</evidence>
<dbReference type="SUPFAM" id="SSF52922">
    <property type="entry name" value="TK C-terminal domain-like"/>
    <property type="match status" value="1"/>
</dbReference>
<feature type="binding site" evidence="14">
    <location>
        <position position="162"/>
    </location>
    <ligand>
        <name>Mg(2+)</name>
        <dbReference type="ChEBI" id="CHEBI:18420"/>
    </ligand>
</feature>
<keyword evidence="4 16" id="KW-0808">Transferase</keyword>
<dbReference type="CDD" id="cd02012">
    <property type="entry name" value="TPP_TK"/>
    <property type="match status" value="1"/>
</dbReference>
<dbReference type="InterPro" id="IPR009014">
    <property type="entry name" value="Transketo_C/PFOR_II"/>
</dbReference>
<dbReference type="Pfam" id="PF22613">
    <property type="entry name" value="Transketolase_C_1"/>
    <property type="match status" value="1"/>
</dbReference>
<dbReference type="GO" id="GO:0006098">
    <property type="term" value="P:pentose-phosphate shunt"/>
    <property type="evidence" value="ECO:0007669"/>
    <property type="project" value="TreeGrafter"/>
</dbReference>
<comment type="similarity">
    <text evidence="1 16">Belongs to the transketolase family.</text>
</comment>
<dbReference type="PANTHER" id="PTHR43522">
    <property type="entry name" value="TRANSKETOLASE"/>
    <property type="match status" value="1"/>
</dbReference>